<dbReference type="RefSeq" id="WP_111199156.1">
    <property type="nucleotide sequence ID" value="NZ_QKVK01000006.1"/>
</dbReference>
<dbReference type="InterPro" id="IPR052701">
    <property type="entry name" value="GAG_Ulvan_Degrading_Sulfatases"/>
</dbReference>
<evidence type="ECO:0000259" key="1">
    <source>
        <dbReference type="Pfam" id="PF00884"/>
    </source>
</evidence>
<dbReference type="CDD" id="cd16142">
    <property type="entry name" value="ARS_like"/>
    <property type="match status" value="1"/>
</dbReference>
<dbReference type="PANTHER" id="PTHR43751">
    <property type="entry name" value="SULFATASE"/>
    <property type="match status" value="1"/>
</dbReference>
<comment type="caution">
    <text evidence="2">The sequence shown here is derived from an EMBL/GenBank/DDBJ whole genome shotgun (WGS) entry which is preliminary data.</text>
</comment>
<dbReference type="InterPro" id="IPR000917">
    <property type="entry name" value="Sulfatase_N"/>
</dbReference>
<dbReference type="Gene3D" id="3.30.1120.10">
    <property type="match status" value="1"/>
</dbReference>
<dbReference type="Pfam" id="PF00884">
    <property type="entry name" value="Sulfatase"/>
    <property type="match status" value="1"/>
</dbReference>
<dbReference type="SUPFAM" id="SSF53649">
    <property type="entry name" value="Alkaline phosphatase-like"/>
    <property type="match status" value="1"/>
</dbReference>
<organism evidence="2 3">
    <name type="scientific">Aestuariivirga litoralis</name>
    <dbReference type="NCBI Taxonomy" id="2650924"/>
    <lineage>
        <taxon>Bacteria</taxon>
        <taxon>Pseudomonadati</taxon>
        <taxon>Pseudomonadota</taxon>
        <taxon>Alphaproteobacteria</taxon>
        <taxon>Hyphomicrobiales</taxon>
        <taxon>Aestuariivirgaceae</taxon>
        <taxon>Aestuariivirga</taxon>
    </lineage>
</organism>
<dbReference type="PANTHER" id="PTHR43751:SF2">
    <property type="entry name" value="SULFATASE N-TERMINAL DOMAIN-CONTAINING PROTEIN"/>
    <property type="match status" value="1"/>
</dbReference>
<dbReference type="Gene3D" id="3.40.720.10">
    <property type="entry name" value="Alkaline Phosphatase, subunit A"/>
    <property type="match status" value="1"/>
</dbReference>
<sequence length="502" mass="57084">MATKPKKTKKPNILVLWGDDIGWWNISYNSRGQMGYRTPNIDRIGNEGVAFTDYYGQQSCTAGRAAFLCGQNPMRTGLTKVGMPGADVGLQKEDPTIAELLKPHGYRTGQFGKNHLGDKDEFLPTLHGFDEFFGNLYHLNAEEEPEDPDYPKDPAFRKRFGPRGVIHSWADGKGGQKITDTGPLTRKRMETIDDEVTDHALRFIKDAHKADEPFFVWYNTTGMHFRTHCADKHRGKSNGQGEYNDVMVAHDENIGRMLDVLDDLGIAEDTIVMYSTDNGVHYNTWPDAGITPFRSEKNTNWEGGWRVPAFLRWPKHIPAGSVVNGIVSHQDMLPTFLSAAGEPDIKEKLLKGHKVGKMTYKVHLDGYDMLPYLTGKVKESPRNSFFYISDDGDILAIRMQDWKVVLMEQRAKTLQCWFEPFVKLRAPKIFNLRRDPFERADENSNTYWDWVISHAYIIYAMQGAVAGQIENFKKFPPRQKPASFNLDAVLRTLEESTSSANH</sequence>
<dbReference type="EMBL" id="QKVK01000006">
    <property type="protein sequence ID" value="PZF76319.1"/>
    <property type="molecule type" value="Genomic_DNA"/>
</dbReference>
<accession>A0A2W2BJF5</accession>
<gene>
    <name evidence="2" type="ORF">DK847_14110</name>
</gene>
<name>A0A2W2BJF5_9HYPH</name>
<reference evidence="3" key="1">
    <citation type="submission" date="2018-06" db="EMBL/GenBank/DDBJ databases">
        <title>Aestuariibacter litoralis strain KCTC 52945T.</title>
        <authorList>
            <person name="Li X."/>
            <person name="Salam N."/>
            <person name="Li J.-L."/>
            <person name="Chen Y.-M."/>
            <person name="Yang Z.-W."/>
            <person name="Zhang L.-Y."/>
            <person name="Han M.-X."/>
            <person name="Xiao M."/>
            <person name="Li W.-J."/>
        </authorList>
    </citation>
    <scope>NUCLEOTIDE SEQUENCE [LARGE SCALE GENOMIC DNA]</scope>
    <source>
        <strain evidence="3">KCTC 52945</strain>
    </source>
</reference>
<proteinExistence type="predicted"/>
<evidence type="ECO:0000313" key="2">
    <source>
        <dbReference type="EMBL" id="PZF76319.1"/>
    </source>
</evidence>
<protein>
    <submittedName>
        <fullName evidence="2">Arylsulfatase</fullName>
    </submittedName>
</protein>
<dbReference type="Proteomes" id="UP000248795">
    <property type="component" value="Unassembled WGS sequence"/>
</dbReference>
<feature type="domain" description="Sulfatase N-terminal" evidence="1">
    <location>
        <begin position="11"/>
        <end position="341"/>
    </location>
</feature>
<dbReference type="InterPro" id="IPR017850">
    <property type="entry name" value="Alkaline_phosphatase_core_sf"/>
</dbReference>
<evidence type="ECO:0000313" key="3">
    <source>
        <dbReference type="Proteomes" id="UP000248795"/>
    </source>
</evidence>
<dbReference type="AlphaFoldDB" id="A0A2W2BJF5"/>
<keyword evidence="3" id="KW-1185">Reference proteome</keyword>